<dbReference type="SMART" id="SM00829">
    <property type="entry name" value="PKS_ER"/>
    <property type="match status" value="1"/>
</dbReference>
<feature type="compositionally biased region" description="Low complexity" evidence="6">
    <location>
        <begin position="209"/>
        <end position="230"/>
    </location>
</feature>
<evidence type="ECO:0000259" key="7">
    <source>
        <dbReference type="SMART" id="SM00829"/>
    </source>
</evidence>
<comment type="subcellular location">
    <subcellularLocation>
        <location evidence="1">Cytoplasm</location>
    </subcellularLocation>
</comment>
<comment type="subunit">
    <text evidence="2">Homotetramer.</text>
</comment>
<dbReference type="InterPro" id="IPR036291">
    <property type="entry name" value="NAD(P)-bd_dom_sf"/>
</dbReference>
<name>A0ABP6QAX4_9ACTN</name>
<dbReference type="InterPro" id="IPR002364">
    <property type="entry name" value="Quin_OxRdtase/zeta-crystal_CS"/>
</dbReference>
<proteinExistence type="predicted"/>
<evidence type="ECO:0000256" key="5">
    <source>
        <dbReference type="ARBA" id="ARBA00022884"/>
    </source>
</evidence>
<dbReference type="InterPro" id="IPR020843">
    <property type="entry name" value="ER"/>
</dbReference>
<organism evidence="8 9">
    <name type="scientific">Actinocorallia longicatena</name>
    <dbReference type="NCBI Taxonomy" id="111803"/>
    <lineage>
        <taxon>Bacteria</taxon>
        <taxon>Bacillati</taxon>
        <taxon>Actinomycetota</taxon>
        <taxon>Actinomycetes</taxon>
        <taxon>Streptosporangiales</taxon>
        <taxon>Thermomonosporaceae</taxon>
        <taxon>Actinocorallia</taxon>
    </lineage>
</organism>
<dbReference type="InterPro" id="IPR011032">
    <property type="entry name" value="GroES-like_sf"/>
</dbReference>
<keyword evidence="9" id="KW-1185">Reference proteome</keyword>
<keyword evidence="3" id="KW-0963">Cytoplasm</keyword>
<sequence>MRAAAFTSPGVVEIIELPVPEPGAGEVRIRVRTAGVQPVDLAVGGGYTMPGVPDVWPRVVGNEVAGTIDATGPGVTGFEPGDEVLAFSRLNCYQEYTLVPADQVMPKPKTMPWEIAGVFPAAIMTPHIALTELGVGPGMTVLIHAAAGGVGPAGVQLARAWGATVIGTASEANHDYLRSLGALPVAYGQGWWSGSARWLPRVWTPWSTARAARRSPAPSNSSTTPPGSSRWSSTPRPPGSACGPPR</sequence>
<dbReference type="Proteomes" id="UP001501237">
    <property type="component" value="Unassembled WGS sequence"/>
</dbReference>
<protein>
    <recommendedName>
        <fullName evidence="7">Enoyl reductase (ER) domain-containing protein</fullName>
    </recommendedName>
</protein>
<evidence type="ECO:0000256" key="1">
    <source>
        <dbReference type="ARBA" id="ARBA00004496"/>
    </source>
</evidence>
<dbReference type="Pfam" id="PF08240">
    <property type="entry name" value="ADH_N"/>
    <property type="match status" value="1"/>
</dbReference>
<evidence type="ECO:0000256" key="4">
    <source>
        <dbReference type="ARBA" id="ARBA00022857"/>
    </source>
</evidence>
<dbReference type="PANTHER" id="PTHR44154:SF1">
    <property type="entry name" value="QUINONE OXIDOREDUCTASE"/>
    <property type="match status" value="1"/>
</dbReference>
<dbReference type="PANTHER" id="PTHR44154">
    <property type="entry name" value="QUINONE OXIDOREDUCTASE"/>
    <property type="match status" value="1"/>
</dbReference>
<evidence type="ECO:0000256" key="6">
    <source>
        <dbReference type="SAM" id="MobiDB-lite"/>
    </source>
</evidence>
<gene>
    <name evidence="8" type="ORF">GCM10010468_35350</name>
</gene>
<dbReference type="Gene3D" id="3.90.180.10">
    <property type="entry name" value="Medium-chain alcohol dehydrogenases, catalytic domain"/>
    <property type="match status" value="1"/>
</dbReference>
<comment type="caution">
    <text evidence="8">The sequence shown here is derived from an EMBL/GenBank/DDBJ whole genome shotgun (WGS) entry which is preliminary data.</text>
</comment>
<reference evidence="9" key="1">
    <citation type="journal article" date="2019" name="Int. J. Syst. Evol. Microbiol.">
        <title>The Global Catalogue of Microorganisms (GCM) 10K type strain sequencing project: providing services to taxonomists for standard genome sequencing and annotation.</title>
        <authorList>
            <consortium name="The Broad Institute Genomics Platform"/>
            <consortium name="The Broad Institute Genome Sequencing Center for Infectious Disease"/>
            <person name="Wu L."/>
            <person name="Ma J."/>
        </authorList>
    </citation>
    <scope>NUCLEOTIDE SEQUENCE [LARGE SCALE GENOMIC DNA]</scope>
    <source>
        <strain evidence="9">JCM 9377</strain>
    </source>
</reference>
<evidence type="ECO:0000256" key="3">
    <source>
        <dbReference type="ARBA" id="ARBA00022490"/>
    </source>
</evidence>
<keyword evidence="4" id="KW-0521">NADP</keyword>
<feature type="region of interest" description="Disordered" evidence="6">
    <location>
        <begin position="209"/>
        <end position="246"/>
    </location>
</feature>
<accession>A0ABP6QAX4</accession>
<dbReference type="InterPro" id="IPR051603">
    <property type="entry name" value="Zinc-ADH_QOR/CCCR"/>
</dbReference>
<dbReference type="CDD" id="cd05289">
    <property type="entry name" value="MDR_like_2"/>
    <property type="match status" value="1"/>
</dbReference>
<dbReference type="InterPro" id="IPR013154">
    <property type="entry name" value="ADH-like_N"/>
</dbReference>
<evidence type="ECO:0000313" key="8">
    <source>
        <dbReference type="EMBL" id="GAA3214509.1"/>
    </source>
</evidence>
<evidence type="ECO:0000313" key="9">
    <source>
        <dbReference type="Proteomes" id="UP001501237"/>
    </source>
</evidence>
<dbReference type="SUPFAM" id="SSF51735">
    <property type="entry name" value="NAD(P)-binding Rossmann-fold domains"/>
    <property type="match status" value="1"/>
</dbReference>
<dbReference type="Gene3D" id="3.40.50.720">
    <property type="entry name" value="NAD(P)-binding Rossmann-like Domain"/>
    <property type="match status" value="1"/>
</dbReference>
<dbReference type="EMBL" id="BAAAUV010000007">
    <property type="protein sequence ID" value="GAA3214509.1"/>
    <property type="molecule type" value="Genomic_DNA"/>
</dbReference>
<dbReference type="SUPFAM" id="SSF50129">
    <property type="entry name" value="GroES-like"/>
    <property type="match status" value="1"/>
</dbReference>
<evidence type="ECO:0000256" key="2">
    <source>
        <dbReference type="ARBA" id="ARBA00011881"/>
    </source>
</evidence>
<feature type="domain" description="Enoyl reductase (ER)" evidence="7">
    <location>
        <begin position="10"/>
        <end position="221"/>
    </location>
</feature>
<keyword evidence="5" id="KW-0694">RNA-binding</keyword>
<dbReference type="PROSITE" id="PS01162">
    <property type="entry name" value="QOR_ZETA_CRYSTAL"/>
    <property type="match status" value="1"/>
</dbReference>